<keyword evidence="1" id="KW-1133">Transmembrane helix</keyword>
<gene>
    <name evidence="2" type="ORF">HUN01_19270</name>
</gene>
<evidence type="ECO:0000313" key="3">
    <source>
        <dbReference type="Proteomes" id="UP000514713"/>
    </source>
</evidence>
<feature type="transmembrane region" description="Helical" evidence="1">
    <location>
        <begin position="12"/>
        <end position="35"/>
    </location>
</feature>
<name>A0A7D7LE57_9NOSO</name>
<feature type="transmembrane region" description="Helical" evidence="1">
    <location>
        <begin position="72"/>
        <end position="95"/>
    </location>
</feature>
<dbReference type="Proteomes" id="UP000514713">
    <property type="component" value="Chromosome"/>
</dbReference>
<keyword evidence="3" id="KW-1185">Reference proteome</keyword>
<dbReference type="EMBL" id="CP054698">
    <property type="protein sequence ID" value="QMS89614.1"/>
    <property type="molecule type" value="Genomic_DNA"/>
</dbReference>
<organism evidence="2 3">
    <name type="scientific">Nostoc edaphicum CCNP1411</name>
    <dbReference type="NCBI Taxonomy" id="1472755"/>
    <lineage>
        <taxon>Bacteria</taxon>
        <taxon>Bacillati</taxon>
        <taxon>Cyanobacteriota</taxon>
        <taxon>Cyanophyceae</taxon>
        <taxon>Nostocales</taxon>
        <taxon>Nostocaceae</taxon>
        <taxon>Nostoc</taxon>
    </lineage>
</organism>
<dbReference type="KEGG" id="ned:HUN01_19270"/>
<dbReference type="RefSeq" id="WP_181927547.1">
    <property type="nucleotide sequence ID" value="NZ_CP054698.1"/>
</dbReference>
<evidence type="ECO:0000256" key="1">
    <source>
        <dbReference type="SAM" id="Phobius"/>
    </source>
</evidence>
<keyword evidence="1" id="KW-0812">Transmembrane</keyword>
<keyword evidence="1" id="KW-0472">Membrane</keyword>
<proteinExistence type="predicted"/>
<feature type="transmembrane region" description="Helical" evidence="1">
    <location>
        <begin position="47"/>
        <end position="66"/>
    </location>
</feature>
<dbReference type="AlphaFoldDB" id="A0A7D7LE57"/>
<evidence type="ECO:0000313" key="2">
    <source>
        <dbReference type="EMBL" id="QMS89614.1"/>
    </source>
</evidence>
<protein>
    <submittedName>
        <fullName evidence="2">Uncharacterized protein</fullName>
    </submittedName>
</protein>
<reference evidence="3" key="1">
    <citation type="submission" date="2020-06" db="EMBL/GenBank/DDBJ databases">
        <title>Nostoc edaphicum CCNP1411 genome.</title>
        <authorList>
            <person name="Fidor A."/>
            <person name="Grabski M."/>
            <person name="Gawor J."/>
            <person name="Gromadka R."/>
            <person name="Wegrzyn G."/>
            <person name="Mazur-Marzec H."/>
        </authorList>
    </citation>
    <scope>NUCLEOTIDE SEQUENCE [LARGE SCALE GENOMIC DNA]</scope>
    <source>
        <strain evidence="3">CCNP1411</strain>
    </source>
</reference>
<feature type="transmembrane region" description="Helical" evidence="1">
    <location>
        <begin position="140"/>
        <end position="159"/>
    </location>
</feature>
<accession>A0A7D7LE57</accession>
<sequence length="282" mass="32173">MSPTPDHSSNTNFLGSFASLLGVLAIFLYFIGWIYRWAYFSFFEIEITALNFPFESFLLVPIQVILGNIWIFLRALVALIITVILIQFSLWIICLPKPVSRSGTSKSLITTFTQKVHNFWLFQRLRSFAQFLPLPLRHEIIVVAWILAALFWLGCWQGAADAFRDAVNTTSIRPVVTLVSPQDKSPLGLNLEDLTNPDLKNSRIIGDVEQFQRIYGRETNDLTTNPKQPIVWRLLIENNNWVYLFPAMPADAKRDQRPPVLAINTGDGQVQVLIISRPKMLP</sequence>